<name>A0AAE1HHA5_9NEOP</name>
<dbReference type="AlphaFoldDB" id="A0AAE1HHA5"/>
<protein>
    <submittedName>
        <fullName evidence="1">S-adenosylmethionine decarboxylase proenzyme 2</fullName>
    </submittedName>
</protein>
<reference evidence="1" key="1">
    <citation type="submission" date="2021-07" db="EMBL/GenBank/DDBJ databases">
        <authorList>
            <person name="Catto M.A."/>
            <person name="Jacobson A."/>
            <person name="Kennedy G."/>
            <person name="Labadie P."/>
            <person name="Hunt B.G."/>
            <person name="Srinivasan R."/>
        </authorList>
    </citation>
    <scope>NUCLEOTIDE SEQUENCE</scope>
    <source>
        <strain evidence="1">PL_HMW_Pooled</strain>
        <tissue evidence="1">Head</tissue>
    </source>
</reference>
<sequence>MSPSQGDLRKYNNHPLKCSQILLEATSECFVVRAAYCNINSTMLKETSCGSDTYPGLSISILLMYSKMISLQVLSNFLLLNSIPSLSLLYEELQLDVNQVQKYCMKLNCEFEGMVYIQPDHQVSKDGLVRKQSYSLKPVILDVL</sequence>
<proteinExistence type="predicted"/>
<reference evidence="1" key="2">
    <citation type="journal article" date="2023" name="BMC Genomics">
        <title>Pest status, molecular evolution, and epigenetic factors derived from the genome assembly of Frankliniella fusca, a thysanopteran phytovirus vector.</title>
        <authorList>
            <person name="Catto M.A."/>
            <person name="Labadie P.E."/>
            <person name="Jacobson A.L."/>
            <person name="Kennedy G.G."/>
            <person name="Srinivasan R."/>
            <person name="Hunt B.G."/>
        </authorList>
    </citation>
    <scope>NUCLEOTIDE SEQUENCE</scope>
    <source>
        <strain evidence="1">PL_HMW_Pooled</strain>
    </source>
</reference>
<keyword evidence="2" id="KW-1185">Reference proteome</keyword>
<dbReference type="Proteomes" id="UP001219518">
    <property type="component" value="Unassembled WGS sequence"/>
</dbReference>
<organism evidence="1 2">
    <name type="scientific">Frankliniella fusca</name>
    <dbReference type="NCBI Taxonomy" id="407009"/>
    <lineage>
        <taxon>Eukaryota</taxon>
        <taxon>Metazoa</taxon>
        <taxon>Ecdysozoa</taxon>
        <taxon>Arthropoda</taxon>
        <taxon>Hexapoda</taxon>
        <taxon>Insecta</taxon>
        <taxon>Pterygota</taxon>
        <taxon>Neoptera</taxon>
        <taxon>Paraneoptera</taxon>
        <taxon>Thysanoptera</taxon>
        <taxon>Terebrantia</taxon>
        <taxon>Thripoidea</taxon>
        <taxon>Thripidae</taxon>
        <taxon>Frankliniella</taxon>
    </lineage>
</organism>
<dbReference type="EMBL" id="JAHWGI010001033">
    <property type="protein sequence ID" value="KAK3921267.1"/>
    <property type="molecule type" value="Genomic_DNA"/>
</dbReference>
<accession>A0AAE1HHA5</accession>
<evidence type="ECO:0000313" key="1">
    <source>
        <dbReference type="EMBL" id="KAK3921267.1"/>
    </source>
</evidence>
<comment type="caution">
    <text evidence="1">The sequence shown here is derived from an EMBL/GenBank/DDBJ whole genome shotgun (WGS) entry which is preliminary data.</text>
</comment>
<evidence type="ECO:0000313" key="2">
    <source>
        <dbReference type="Proteomes" id="UP001219518"/>
    </source>
</evidence>
<gene>
    <name evidence="1" type="ORF">KUF71_010482</name>
</gene>